<organism evidence="1 2">
    <name type="scientific">Naganishia onofrii</name>
    <dbReference type="NCBI Taxonomy" id="1851511"/>
    <lineage>
        <taxon>Eukaryota</taxon>
        <taxon>Fungi</taxon>
        <taxon>Dikarya</taxon>
        <taxon>Basidiomycota</taxon>
        <taxon>Agaricomycotina</taxon>
        <taxon>Tremellomycetes</taxon>
        <taxon>Filobasidiales</taxon>
        <taxon>Filobasidiaceae</taxon>
        <taxon>Naganishia</taxon>
    </lineage>
</organism>
<evidence type="ECO:0000313" key="2">
    <source>
        <dbReference type="Proteomes" id="UP001234202"/>
    </source>
</evidence>
<reference evidence="1" key="1">
    <citation type="submission" date="2023-04" db="EMBL/GenBank/DDBJ databases">
        <title>Draft Genome sequencing of Naganishia species isolated from polar environments using Oxford Nanopore Technology.</title>
        <authorList>
            <person name="Leo P."/>
            <person name="Venkateswaran K."/>
        </authorList>
    </citation>
    <scope>NUCLEOTIDE SEQUENCE</scope>
    <source>
        <strain evidence="1">DBVPG 5303</strain>
    </source>
</reference>
<dbReference type="EMBL" id="JASBWV010000024">
    <property type="protein sequence ID" value="KAJ9119465.1"/>
    <property type="molecule type" value="Genomic_DNA"/>
</dbReference>
<gene>
    <name evidence="1" type="ORF">QFC24_005698</name>
</gene>
<comment type="caution">
    <text evidence="1">The sequence shown here is derived from an EMBL/GenBank/DDBJ whole genome shotgun (WGS) entry which is preliminary data.</text>
</comment>
<protein>
    <submittedName>
        <fullName evidence="1">Uncharacterized protein</fullName>
    </submittedName>
</protein>
<dbReference type="Proteomes" id="UP001234202">
    <property type="component" value="Unassembled WGS sequence"/>
</dbReference>
<sequence>MLLSTTQNVHSDSVGTTPTTVEKASARTFNVYTATIKHLSAHLSKGTLTSSEIVDTYLRQIEQWNPKSKALISVASREQVIRLAEERDQERREGMVRGVMHGIPVVLKDNIATDVELGMPTTAGSYALLVGKANLTELASYKSLKAQDGWSAVGGQTINVYNPKASPGNSSAGNGVSVAAGFCPASIATETDGSIVLPALASALYALKPTVGLISRAGVVPLATYFDIPGPMAKCVWDLGTLMDVNWHGDAPSNLSLASHIATAFSDAITLMSAHGATIIDPADIPSAVDGSFYRCRAGARSVVVNAGFKEDMGRYLRTLGGEGGVRSVDDLIRFNEEHADIEMPPDHPGQDVLLRTLHAVPISSPAYEEAVAEMHYVAGERGLDAVFRETGADVLFSLGDGGRHSLANMVGYPMGASSGDFLRLSRR</sequence>
<proteinExistence type="predicted"/>
<name>A0ACC2X7A4_9TREE</name>
<evidence type="ECO:0000313" key="1">
    <source>
        <dbReference type="EMBL" id="KAJ9119465.1"/>
    </source>
</evidence>
<accession>A0ACC2X7A4</accession>
<keyword evidence="2" id="KW-1185">Reference proteome</keyword>